<accession>A0ACB7SUK5</accession>
<protein>
    <submittedName>
        <fullName evidence="1">Uncharacterized protein</fullName>
    </submittedName>
</protein>
<dbReference type="EMBL" id="CM023482">
    <property type="protein sequence ID" value="KAH6938897.1"/>
    <property type="molecule type" value="Genomic_DNA"/>
</dbReference>
<sequence length="490" mass="55281">MFRRFHSMEDTSARSDVVPSTTQAVCFISGILCLLIGIGLLLYFVWEVDHEVVVRTARGPYAGRTLVVGAKHVHEFLGINFARDPVRSMRFLQCLPMDKQPLMTKALTMKPSCVQDKDYGMDDSDRPVSERCLHLNIWTPFLPGHKCRSDCSHRTVLVVFVGRDFQFGGNSHNLYRGELMAMHADAVVVVPNYRLGPLGFLNARIVDITGNVGLHDQKTALNWIKENIKFFGGNPEDIVPVGHDAGAISVMRHLFDTEVHWVQQVKRVVLHTSSFFRPYRDNTKDALQNTLQLGRLCFCHPEEGVDLAVECLQTIPASRLNMAARHAYRLAPIFVPSNDRGTAPSAAIRIHNTSSVRPWLRGKEFLLGNVADEGSFEYSMIMKRLRDMKYAYPQESFPNVTAEILAFLAELHLGGKVEDIIDEYRRSYSNETFDEVDMWKTILGDILVYCPMQYLAEILSALGNKAFGDETVVPKKVELAFPMRADSAIL</sequence>
<keyword evidence="2" id="KW-1185">Reference proteome</keyword>
<proteinExistence type="predicted"/>
<comment type="caution">
    <text evidence="1">The sequence shown here is derived from an EMBL/GenBank/DDBJ whole genome shotgun (WGS) entry which is preliminary data.</text>
</comment>
<dbReference type="Proteomes" id="UP000821845">
    <property type="component" value="Chromosome 2"/>
</dbReference>
<evidence type="ECO:0000313" key="2">
    <source>
        <dbReference type="Proteomes" id="UP000821845"/>
    </source>
</evidence>
<gene>
    <name evidence="1" type="ORF">HPB50_014684</name>
</gene>
<name>A0ACB7SUK5_HYAAI</name>
<evidence type="ECO:0000313" key="1">
    <source>
        <dbReference type="EMBL" id="KAH6938897.1"/>
    </source>
</evidence>
<organism evidence="1 2">
    <name type="scientific">Hyalomma asiaticum</name>
    <name type="common">Tick</name>
    <dbReference type="NCBI Taxonomy" id="266040"/>
    <lineage>
        <taxon>Eukaryota</taxon>
        <taxon>Metazoa</taxon>
        <taxon>Ecdysozoa</taxon>
        <taxon>Arthropoda</taxon>
        <taxon>Chelicerata</taxon>
        <taxon>Arachnida</taxon>
        <taxon>Acari</taxon>
        <taxon>Parasitiformes</taxon>
        <taxon>Ixodida</taxon>
        <taxon>Ixodoidea</taxon>
        <taxon>Ixodidae</taxon>
        <taxon>Hyalomminae</taxon>
        <taxon>Hyalomma</taxon>
    </lineage>
</organism>
<reference evidence="1" key="1">
    <citation type="submission" date="2020-05" db="EMBL/GenBank/DDBJ databases">
        <title>Large-scale comparative analyses of tick genomes elucidate their genetic diversity and vector capacities.</title>
        <authorList>
            <person name="Jia N."/>
            <person name="Wang J."/>
            <person name="Shi W."/>
            <person name="Du L."/>
            <person name="Sun Y."/>
            <person name="Zhan W."/>
            <person name="Jiang J."/>
            <person name="Wang Q."/>
            <person name="Zhang B."/>
            <person name="Ji P."/>
            <person name="Sakyi L.B."/>
            <person name="Cui X."/>
            <person name="Yuan T."/>
            <person name="Jiang B."/>
            <person name="Yang W."/>
            <person name="Lam T.T.-Y."/>
            <person name="Chang Q."/>
            <person name="Ding S."/>
            <person name="Wang X."/>
            <person name="Zhu J."/>
            <person name="Ruan X."/>
            <person name="Zhao L."/>
            <person name="Wei J."/>
            <person name="Que T."/>
            <person name="Du C."/>
            <person name="Cheng J."/>
            <person name="Dai P."/>
            <person name="Han X."/>
            <person name="Huang E."/>
            <person name="Gao Y."/>
            <person name="Liu J."/>
            <person name="Shao H."/>
            <person name="Ye R."/>
            <person name="Li L."/>
            <person name="Wei W."/>
            <person name="Wang X."/>
            <person name="Wang C."/>
            <person name="Yang T."/>
            <person name="Huo Q."/>
            <person name="Li W."/>
            <person name="Guo W."/>
            <person name="Chen H."/>
            <person name="Zhou L."/>
            <person name="Ni X."/>
            <person name="Tian J."/>
            <person name="Zhou Y."/>
            <person name="Sheng Y."/>
            <person name="Liu T."/>
            <person name="Pan Y."/>
            <person name="Xia L."/>
            <person name="Li J."/>
            <person name="Zhao F."/>
            <person name="Cao W."/>
        </authorList>
    </citation>
    <scope>NUCLEOTIDE SEQUENCE</scope>
    <source>
        <strain evidence="1">Hyas-2018</strain>
    </source>
</reference>